<dbReference type="Gene3D" id="3.80.10.10">
    <property type="entry name" value="Ribonuclease Inhibitor"/>
    <property type="match status" value="1"/>
</dbReference>
<dbReference type="AlphaFoldDB" id="A0A5B6VK40"/>
<dbReference type="Proteomes" id="UP000325315">
    <property type="component" value="Unassembled WGS sequence"/>
</dbReference>
<dbReference type="SUPFAM" id="SSF52058">
    <property type="entry name" value="L domain-like"/>
    <property type="match status" value="1"/>
</dbReference>
<sequence length="174" mass="19937">MYRDFSRGWFSPNLLSLTILGCKQLELRFAMWHLHKLTSLKDLIVGDFDRDMVSFAEDFTIPPNLVHLQIQSLPKLKSISEGLLNLISRKALDVWNCPNLQCLPEKGLPITLDVLQIRNCPLLEEECRNEKGHTKPLALSHRNLLVRTSSLSIASLIIFDPKEMVVVLLKRSYT</sequence>
<dbReference type="EMBL" id="SMMG02000006">
    <property type="protein sequence ID" value="KAA3469502.1"/>
    <property type="molecule type" value="Genomic_DNA"/>
</dbReference>
<evidence type="ECO:0000313" key="2">
    <source>
        <dbReference type="EMBL" id="KAA3469502.1"/>
    </source>
</evidence>
<dbReference type="PANTHER" id="PTHR36766">
    <property type="entry name" value="PLANT BROAD-SPECTRUM MILDEW RESISTANCE PROTEIN RPW8"/>
    <property type="match status" value="1"/>
</dbReference>
<keyword evidence="3" id="KW-1185">Reference proteome</keyword>
<evidence type="ECO:0000256" key="1">
    <source>
        <dbReference type="ARBA" id="ARBA00022821"/>
    </source>
</evidence>
<organism evidence="2 3">
    <name type="scientific">Gossypium australe</name>
    <dbReference type="NCBI Taxonomy" id="47621"/>
    <lineage>
        <taxon>Eukaryota</taxon>
        <taxon>Viridiplantae</taxon>
        <taxon>Streptophyta</taxon>
        <taxon>Embryophyta</taxon>
        <taxon>Tracheophyta</taxon>
        <taxon>Spermatophyta</taxon>
        <taxon>Magnoliopsida</taxon>
        <taxon>eudicotyledons</taxon>
        <taxon>Gunneridae</taxon>
        <taxon>Pentapetalae</taxon>
        <taxon>rosids</taxon>
        <taxon>malvids</taxon>
        <taxon>Malvales</taxon>
        <taxon>Malvaceae</taxon>
        <taxon>Malvoideae</taxon>
        <taxon>Gossypium</taxon>
    </lineage>
</organism>
<reference evidence="2" key="1">
    <citation type="submission" date="2019-08" db="EMBL/GenBank/DDBJ databases">
        <authorList>
            <person name="Liu F."/>
        </authorList>
    </citation>
    <scope>NUCLEOTIDE SEQUENCE [LARGE SCALE GENOMIC DNA]</scope>
    <source>
        <strain evidence="2">PA1801</strain>
        <tissue evidence="2">Leaf</tissue>
    </source>
</reference>
<gene>
    <name evidence="2" type="ORF">EPI10_015282</name>
</gene>
<accession>A0A5B6VK40</accession>
<keyword evidence="1" id="KW-0611">Plant defense</keyword>
<dbReference type="OrthoDB" id="25838at2759"/>
<evidence type="ECO:0000313" key="3">
    <source>
        <dbReference type="Proteomes" id="UP000325315"/>
    </source>
</evidence>
<proteinExistence type="predicted"/>
<protein>
    <submittedName>
        <fullName evidence="2">Disease resistance protein</fullName>
    </submittedName>
</protein>
<dbReference type="PANTHER" id="PTHR36766:SF70">
    <property type="entry name" value="DISEASE RESISTANCE PROTEIN RGA4"/>
    <property type="match status" value="1"/>
</dbReference>
<dbReference type="PROSITE" id="PS51257">
    <property type="entry name" value="PROKAR_LIPOPROTEIN"/>
    <property type="match status" value="1"/>
</dbReference>
<name>A0A5B6VK40_9ROSI</name>
<comment type="caution">
    <text evidence="2">The sequence shown here is derived from an EMBL/GenBank/DDBJ whole genome shotgun (WGS) entry which is preliminary data.</text>
</comment>
<dbReference type="GO" id="GO:0006952">
    <property type="term" value="P:defense response"/>
    <property type="evidence" value="ECO:0007669"/>
    <property type="project" value="UniProtKB-KW"/>
</dbReference>
<dbReference type="InterPro" id="IPR032675">
    <property type="entry name" value="LRR_dom_sf"/>
</dbReference>